<dbReference type="Proteomes" id="UP001172681">
    <property type="component" value="Unassembled WGS sequence"/>
</dbReference>
<proteinExistence type="predicted"/>
<keyword evidence="3" id="KW-1185">Reference proteome</keyword>
<accession>A0AA38Y7L7</accession>
<evidence type="ECO:0000313" key="3">
    <source>
        <dbReference type="Proteomes" id="UP001172681"/>
    </source>
</evidence>
<evidence type="ECO:0000313" key="2">
    <source>
        <dbReference type="EMBL" id="KAJ9636924.1"/>
    </source>
</evidence>
<name>A0AA38Y7L7_9EURO</name>
<feature type="region of interest" description="Disordered" evidence="1">
    <location>
        <begin position="1"/>
        <end position="25"/>
    </location>
</feature>
<dbReference type="EMBL" id="JAPDRN010000027">
    <property type="protein sequence ID" value="KAJ9636924.1"/>
    <property type="molecule type" value="Genomic_DNA"/>
</dbReference>
<dbReference type="AlphaFoldDB" id="A0AA38Y7L7"/>
<feature type="compositionally biased region" description="Low complexity" evidence="1">
    <location>
        <begin position="1"/>
        <end position="14"/>
    </location>
</feature>
<evidence type="ECO:0000256" key="1">
    <source>
        <dbReference type="SAM" id="MobiDB-lite"/>
    </source>
</evidence>
<organism evidence="2 3">
    <name type="scientific">Knufia peltigerae</name>
    <dbReference type="NCBI Taxonomy" id="1002370"/>
    <lineage>
        <taxon>Eukaryota</taxon>
        <taxon>Fungi</taxon>
        <taxon>Dikarya</taxon>
        <taxon>Ascomycota</taxon>
        <taxon>Pezizomycotina</taxon>
        <taxon>Eurotiomycetes</taxon>
        <taxon>Chaetothyriomycetidae</taxon>
        <taxon>Chaetothyriales</taxon>
        <taxon>Trichomeriaceae</taxon>
        <taxon>Knufia</taxon>
    </lineage>
</organism>
<protein>
    <submittedName>
        <fullName evidence="2">Uncharacterized protein</fullName>
    </submittedName>
</protein>
<reference evidence="2" key="1">
    <citation type="submission" date="2022-10" db="EMBL/GenBank/DDBJ databases">
        <title>Culturing micro-colonial fungi from biological soil crusts in the Mojave desert and describing Neophaeococcomyces mojavensis, and introducing the new genera and species Taxawa tesnikishii.</title>
        <authorList>
            <person name="Kurbessoian T."/>
            <person name="Stajich J.E."/>
        </authorList>
    </citation>
    <scope>NUCLEOTIDE SEQUENCE</scope>
    <source>
        <strain evidence="2">TK_35</strain>
    </source>
</reference>
<comment type="caution">
    <text evidence="2">The sequence shown here is derived from an EMBL/GenBank/DDBJ whole genome shotgun (WGS) entry which is preliminary data.</text>
</comment>
<sequence length="624" mass="70695">MSANNDQADASSSSTEVDRPTRQWGPRGPQEYRWGLYWYNRRDDNEPLVWAELTSYPRFDDPIPVHASLQEICERYPNHIRGSYLEAFIQWRWSANDIWKHITEHAKAEFRSHGVAKARTACNKNNFLFKRMAAQVRRMSMDKYRALMQAPKLRPAMKDGSEKYGKSTMQQRFLPDLGLQKWQPPTRTRQSPRLRDRYRTMETTDELAQSAFPAPDEAVDGGAATLDKVAEPDPELDIFTKFMGLRFMEQISYCETIIKADPFCSAYSKEQRRRWALSMLSIPVNAATETFFKHKAIWTCAAYLLWVEKKIDAVMERRAAATDSSALQQHNTNNHQPPAVVDIADNGVSSDPRINQWVSERKHATSEIMEERQTVSEILKHHAHHVGNCHWVNPESHHYGLVFHVIDQVWNAVGEIPALSPGKGITHSRGNNTVEQHQHQQAIAPDWSVSEQLAAAMASKAAIFEANAERGDLYNVDRAAPAGHQAATVQGRTASNYPPEVPAEPSLTRQATSHAPCVAQTGHFCGLWPSQLIEMAHAEHFRSEPVQDWTEITPDMWATDVDGTMTGSFVMMAPTETIQPRGMEFFDDFDGRSGQTIEITPILVDGVAILETDPEWLQVLVRDP</sequence>
<gene>
    <name evidence="2" type="ORF">H2204_005070</name>
</gene>